<dbReference type="Proteomes" id="UP001057702">
    <property type="component" value="Unassembled WGS sequence"/>
</dbReference>
<dbReference type="EMBL" id="JANFNG010000035">
    <property type="protein sequence ID" value="MCQ4084428.1"/>
    <property type="molecule type" value="Genomic_DNA"/>
</dbReference>
<reference evidence="1" key="1">
    <citation type="submission" date="2022-06" db="EMBL/GenBank/DDBJ databases">
        <title>Draft genome sequence of Streptomyces sp. RB6PN25 isolated from peat swamp forest in Thailand.</title>
        <authorList>
            <person name="Duangmal K."/>
            <person name="Klaysubun C."/>
        </authorList>
    </citation>
    <scope>NUCLEOTIDE SEQUENCE</scope>
    <source>
        <strain evidence="1">RB6PN25</strain>
    </source>
</reference>
<proteinExistence type="predicted"/>
<evidence type="ECO:0000313" key="2">
    <source>
        <dbReference type="Proteomes" id="UP001057702"/>
    </source>
</evidence>
<evidence type="ECO:0000313" key="1">
    <source>
        <dbReference type="EMBL" id="MCQ4084428.1"/>
    </source>
</evidence>
<comment type="caution">
    <text evidence="1">The sequence shown here is derived from an EMBL/GenBank/DDBJ whole genome shotgun (WGS) entry which is preliminary data.</text>
</comment>
<organism evidence="1 2">
    <name type="scientific">Streptomyces humicola</name>
    <dbReference type="NCBI Taxonomy" id="2953240"/>
    <lineage>
        <taxon>Bacteria</taxon>
        <taxon>Bacillati</taxon>
        <taxon>Actinomycetota</taxon>
        <taxon>Actinomycetes</taxon>
        <taxon>Kitasatosporales</taxon>
        <taxon>Streptomycetaceae</taxon>
        <taxon>Streptomyces</taxon>
    </lineage>
</organism>
<sequence>MSDQINKLQHLRFTHLLVESETVPDKGSQRFNVWLLDVAELSAQRATTGMDFLKWEKRENRRQRRLIFTVDATSSAAVAGTGTSPDGQTAGTMLLEEGGVEQPTLDDA</sequence>
<protein>
    <submittedName>
        <fullName evidence="1">Uncharacterized protein</fullName>
    </submittedName>
</protein>
<name>A0ABT1Q4X3_9ACTN</name>
<gene>
    <name evidence="1" type="ORF">NGB36_28570</name>
</gene>
<keyword evidence="2" id="KW-1185">Reference proteome</keyword>
<dbReference type="RefSeq" id="WP_255923491.1">
    <property type="nucleotide sequence ID" value="NZ_JANFNG010000035.1"/>
</dbReference>
<accession>A0ABT1Q4X3</accession>